<dbReference type="AlphaFoldDB" id="A0AAW1PKL4"/>
<dbReference type="Proteomes" id="UP001489004">
    <property type="component" value="Unassembled WGS sequence"/>
</dbReference>
<evidence type="ECO:0000256" key="1">
    <source>
        <dbReference type="SAM" id="SignalP"/>
    </source>
</evidence>
<protein>
    <submittedName>
        <fullName evidence="2">Uncharacterized protein</fullName>
    </submittedName>
</protein>
<organism evidence="2 3">
    <name type="scientific">[Myrmecia] bisecta</name>
    <dbReference type="NCBI Taxonomy" id="41462"/>
    <lineage>
        <taxon>Eukaryota</taxon>
        <taxon>Viridiplantae</taxon>
        <taxon>Chlorophyta</taxon>
        <taxon>core chlorophytes</taxon>
        <taxon>Trebouxiophyceae</taxon>
        <taxon>Trebouxiales</taxon>
        <taxon>Trebouxiaceae</taxon>
        <taxon>Myrmecia</taxon>
    </lineage>
</organism>
<feature type="chain" id="PRO_5043957239" evidence="1">
    <location>
        <begin position="23"/>
        <end position="342"/>
    </location>
</feature>
<accession>A0AAW1PKL4</accession>
<evidence type="ECO:0000313" key="2">
    <source>
        <dbReference type="EMBL" id="KAK9809047.1"/>
    </source>
</evidence>
<name>A0AAW1PKL4_9CHLO</name>
<gene>
    <name evidence="2" type="ORF">WJX72_008383</name>
</gene>
<comment type="caution">
    <text evidence="2">The sequence shown here is derived from an EMBL/GenBank/DDBJ whole genome shotgun (WGS) entry which is preliminary data.</text>
</comment>
<feature type="signal peptide" evidence="1">
    <location>
        <begin position="1"/>
        <end position="22"/>
    </location>
</feature>
<reference evidence="2 3" key="1">
    <citation type="journal article" date="2024" name="Nat. Commun.">
        <title>Phylogenomics reveals the evolutionary origins of lichenization in chlorophyte algae.</title>
        <authorList>
            <person name="Puginier C."/>
            <person name="Libourel C."/>
            <person name="Otte J."/>
            <person name="Skaloud P."/>
            <person name="Haon M."/>
            <person name="Grisel S."/>
            <person name="Petersen M."/>
            <person name="Berrin J.G."/>
            <person name="Delaux P.M."/>
            <person name="Dal Grande F."/>
            <person name="Keller J."/>
        </authorList>
    </citation>
    <scope>NUCLEOTIDE SEQUENCE [LARGE SCALE GENOMIC DNA]</scope>
    <source>
        <strain evidence="2 3">SAG 2043</strain>
    </source>
</reference>
<proteinExistence type="predicted"/>
<dbReference type="EMBL" id="JALJOR010000011">
    <property type="protein sequence ID" value="KAK9809047.1"/>
    <property type="molecule type" value="Genomic_DNA"/>
</dbReference>
<evidence type="ECO:0000313" key="3">
    <source>
        <dbReference type="Proteomes" id="UP001489004"/>
    </source>
</evidence>
<keyword evidence="1" id="KW-0732">Signal</keyword>
<sequence>MACHRTAIILSVSAVILGYTGAQPGFTLVQGLLGAAPLSSGTSSTGPVDLQLNVPVQGPTTARFKQSGLLVKVPVGLSAALTEGGIFQFNTSVAAQLLQAPQLLADIPSLIGKVGTVTYLVTECLNPGQVQAAANQTLQNISLPSIGLVAQPDGPIQTTNISADTTALLASYAGSLLSLPLFGAVAIVMNSSSDASVLIGSVSRDQAMAKSNLQQTLDNLVLETPRITYGGQDTTWAQGLPGHTLNRDTSACFTCVQSSGTYSFNVDGTYTFNGGVSDLGNVDTSGNLIQHSMSAPMSWVVHGPCLTTVNSNGQLSTDTLFAAGDLAANAAVYWGRNQYYIQ</sequence>
<keyword evidence="3" id="KW-1185">Reference proteome</keyword>